<dbReference type="EMBL" id="MDER01000031">
    <property type="protein sequence ID" value="ODP29234.1"/>
    <property type="molecule type" value="Genomic_DNA"/>
</dbReference>
<comment type="caution">
    <text evidence="2">The sequence shown here is derived from an EMBL/GenBank/DDBJ whole genome shotgun (WGS) entry which is preliminary data.</text>
</comment>
<name>A0A1E3L6E6_9BACL</name>
<dbReference type="InterPro" id="IPR053521">
    <property type="entry name" value="McjB-like"/>
</dbReference>
<accession>A0A1E3L6E6</accession>
<dbReference type="Pfam" id="PF13471">
    <property type="entry name" value="Transglut_core3"/>
    <property type="match status" value="1"/>
</dbReference>
<dbReference type="RefSeq" id="WP_342671968.1">
    <property type="nucleotide sequence ID" value="NZ_MDER01000031.1"/>
</dbReference>
<dbReference type="NCBIfam" id="NF033537">
    <property type="entry name" value="lasso_biosyn_B2"/>
    <property type="match status" value="1"/>
</dbReference>
<keyword evidence="3" id="KW-1185">Reference proteome</keyword>
<dbReference type="Proteomes" id="UP000094578">
    <property type="component" value="Unassembled WGS sequence"/>
</dbReference>
<organism evidence="2 3">
    <name type="scientific">Paenibacillus nuruki</name>
    <dbReference type="NCBI Taxonomy" id="1886670"/>
    <lineage>
        <taxon>Bacteria</taxon>
        <taxon>Bacillati</taxon>
        <taxon>Bacillota</taxon>
        <taxon>Bacilli</taxon>
        <taxon>Bacillales</taxon>
        <taxon>Paenibacillaceae</taxon>
        <taxon>Paenibacillus</taxon>
    </lineage>
</organism>
<dbReference type="AlphaFoldDB" id="A0A1E3L6E6"/>
<dbReference type="InterPro" id="IPR032708">
    <property type="entry name" value="McjB_C"/>
</dbReference>
<evidence type="ECO:0000313" key="2">
    <source>
        <dbReference type="EMBL" id="ODP29234.1"/>
    </source>
</evidence>
<evidence type="ECO:0000259" key="1">
    <source>
        <dbReference type="Pfam" id="PF13471"/>
    </source>
</evidence>
<gene>
    <name evidence="2" type="ORF">PTI45_01243</name>
</gene>
<protein>
    <recommendedName>
        <fullName evidence="1">Microcin J25-processing protein McjB C-terminal domain-containing protein</fullName>
    </recommendedName>
</protein>
<reference evidence="2 3" key="1">
    <citation type="submission" date="2016-08" db="EMBL/GenBank/DDBJ databases">
        <title>Genome sequencing of Paenibacillus sp. TI45-13ar, isolated from Korean traditional nuruk.</title>
        <authorList>
            <person name="Kim S.-J."/>
        </authorList>
    </citation>
    <scope>NUCLEOTIDE SEQUENCE [LARGE SCALE GENOMIC DNA]</scope>
    <source>
        <strain evidence="2 3">TI45-13ar</strain>
    </source>
</reference>
<dbReference type="STRING" id="1886670.PTI45_01243"/>
<proteinExistence type="predicted"/>
<feature type="domain" description="Microcin J25-processing protein McjB C-terminal" evidence="1">
    <location>
        <begin position="31"/>
        <end position="141"/>
    </location>
</feature>
<sequence length="147" mass="16848">MWSKVAKFRNTPMPMRKLMLEACVYLAWARFLKMLPFAKVSPTLGTYMEETSYNDLSRDQKWQGVQVSRALHRVSGHVFWETECMVMGMAAMKMLARRKVPSTLYLGMRRNPAGKVAAHAWVRSGAFYVTGAEEIEQYTVVGKFAKN</sequence>
<evidence type="ECO:0000313" key="3">
    <source>
        <dbReference type="Proteomes" id="UP000094578"/>
    </source>
</evidence>